<dbReference type="OrthoDB" id="5598843at2759"/>
<protein>
    <submittedName>
        <fullName evidence="2">Uncharacterized protein</fullName>
    </submittedName>
</protein>
<comment type="caution">
    <text evidence="2">The sequence shown here is derived from an EMBL/GenBank/DDBJ whole genome shotgun (WGS) entry which is preliminary data.</text>
</comment>
<name>A0A8H7RWI6_9FUNG</name>
<feature type="compositionally biased region" description="Polar residues" evidence="1">
    <location>
        <begin position="18"/>
        <end position="27"/>
    </location>
</feature>
<dbReference type="Proteomes" id="UP000646827">
    <property type="component" value="Unassembled WGS sequence"/>
</dbReference>
<evidence type="ECO:0000313" key="2">
    <source>
        <dbReference type="EMBL" id="KAG2217156.1"/>
    </source>
</evidence>
<dbReference type="AlphaFoldDB" id="A0A8H7RWI6"/>
<evidence type="ECO:0000313" key="3">
    <source>
        <dbReference type="Proteomes" id="UP000646827"/>
    </source>
</evidence>
<feature type="region of interest" description="Disordered" evidence="1">
    <location>
        <begin position="1"/>
        <end position="77"/>
    </location>
</feature>
<keyword evidence="3" id="KW-1185">Reference proteome</keyword>
<feature type="compositionally biased region" description="Low complexity" evidence="1">
    <location>
        <begin position="35"/>
        <end position="77"/>
    </location>
</feature>
<gene>
    <name evidence="2" type="ORF">INT45_011331</name>
</gene>
<proteinExistence type="predicted"/>
<dbReference type="EMBL" id="JAEPRB010000322">
    <property type="protein sequence ID" value="KAG2217156.1"/>
    <property type="molecule type" value="Genomic_DNA"/>
</dbReference>
<evidence type="ECO:0000256" key="1">
    <source>
        <dbReference type="SAM" id="MobiDB-lite"/>
    </source>
</evidence>
<sequence>MPGNSHKQKPSDRRDSIKQQQRKNSAGKQKEYQQTGPGNKTSNNNTNTNSNSNQGNITNRSSTPPIVPASVPAPVAPHTVGVNGFNSAEVVQFLNQRFSDTLAAYHDTNAEASTRPIKYESQEKAWGSKGGLPSVWGQKNGTMATGADLFTQLLKPQQ</sequence>
<accession>A0A8H7RWI6</accession>
<reference evidence="2 3" key="1">
    <citation type="submission" date="2020-12" db="EMBL/GenBank/DDBJ databases">
        <title>Metabolic potential, ecology and presence of endohyphal bacteria is reflected in genomic diversity of Mucoromycotina.</title>
        <authorList>
            <person name="Muszewska A."/>
            <person name="Okrasinska A."/>
            <person name="Steczkiewicz K."/>
            <person name="Drgas O."/>
            <person name="Orlowska M."/>
            <person name="Perlinska-Lenart U."/>
            <person name="Aleksandrzak-Piekarczyk T."/>
            <person name="Szatraj K."/>
            <person name="Zielenkiewicz U."/>
            <person name="Pilsyk S."/>
            <person name="Malc E."/>
            <person name="Mieczkowski P."/>
            <person name="Kruszewska J.S."/>
            <person name="Biernat P."/>
            <person name="Pawlowska J."/>
        </authorList>
    </citation>
    <scope>NUCLEOTIDE SEQUENCE [LARGE SCALE GENOMIC DNA]</scope>
    <source>
        <strain evidence="2 3">CBS 142.35</strain>
    </source>
</reference>
<organism evidence="2 3">
    <name type="scientific">Circinella minor</name>
    <dbReference type="NCBI Taxonomy" id="1195481"/>
    <lineage>
        <taxon>Eukaryota</taxon>
        <taxon>Fungi</taxon>
        <taxon>Fungi incertae sedis</taxon>
        <taxon>Mucoromycota</taxon>
        <taxon>Mucoromycotina</taxon>
        <taxon>Mucoromycetes</taxon>
        <taxon>Mucorales</taxon>
        <taxon>Lichtheimiaceae</taxon>
        <taxon>Circinella</taxon>
    </lineage>
</organism>